<dbReference type="EMBL" id="MU129067">
    <property type="protein sequence ID" value="KAF9508002.1"/>
    <property type="molecule type" value="Genomic_DNA"/>
</dbReference>
<evidence type="ECO:0000313" key="1">
    <source>
        <dbReference type="EMBL" id="KAF9508002.1"/>
    </source>
</evidence>
<accession>A0A9P6ALG7</accession>
<organism evidence="1 2">
    <name type="scientific">Hydnum rufescens UP504</name>
    <dbReference type="NCBI Taxonomy" id="1448309"/>
    <lineage>
        <taxon>Eukaryota</taxon>
        <taxon>Fungi</taxon>
        <taxon>Dikarya</taxon>
        <taxon>Basidiomycota</taxon>
        <taxon>Agaricomycotina</taxon>
        <taxon>Agaricomycetes</taxon>
        <taxon>Cantharellales</taxon>
        <taxon>Hydnaceae</taxon>
        <taxon>Hydnum</taxon>
    </lineage>
</organism>
<dbReference type="Proteomes" id="UP000886523">
    <property type="component" value="Unassembled WGS sequence"/>
</dbReference>
<keyword evidence="2" id="KW-1185">Reference proteome</keyword>
<feature type="non-terminal residue" evidence="1">
    <location>
        <position position="1"/>
    </location>
</feature>
<dbReference type="OrthoDB" id="412109at2759"/>
<sequence length="92" mass="10868">VRLGEIPWPVKRPPGHPHGEELPLWFLSLNNIRSFLLSPDHFVVKSNRVRLREALLIWHPDRFESRLKAKVPPEEWERVFEGCQAVIRVLND</sequence>
<name>A0A9P6ALG7_9AGAM</name>
<comment type="caution">
    <text evidence="1">The sequence shown here is derived from an EMBL/GenBank/DDBJ whole genome shotgun (WGS) entry which is preliminary data.</text>
</comment>
<reference evidence="1" key="1">
    <citation type="journal article" date="2020" name="Nat. Commun.">
        <title>Large-scale genome sequencing of mycorrhizal fungi provides insights into the early evolution of symbiotic traits.</title>
        <authorList>
            <person name="Miyauchi S."/>
            <person name="Kiss E."/>
            <person name="Kuo A."/>
            <person name="Drula E."/>
            <person name="Kohler A."/>
            <person name="Sanchez-Garcia M."/>
            <person name="Morin E."/>
            <person name="Andreopoulos B."/>
            <person name="Barry K.W."/>
            <person name="Bonito G."/>
            <person name="Buee M."/>
            <person name="Carver A."/>
            <person name="Chen C."/>
            <person name="Cichocki N."/>
            <person name="Clum A."/>
            <person name="Culley D."/>
            <person name="Crous P.W."/>
            <person name="Fauchery L."/>
            <person name="Girlanda M."/>
            <person name="Hayes R.D."/>
            <person name="Keri Z."/>
            <person name="LaButti K."/>
            <person name="Lipzen A."/>
            <person name="Lombard V."/>
            <person name="Magnuson J."/>
            <person name="Maillard F."/>
            <person name="Murat C."/>
            <person name="Nolan M."/>
            <person name="Ohm R.A."/>
            <person name="Pangilinan J."/>
            <person name="Pereira M.F."/>
            <person name="Perotto S."/>
            <person name="Peter M."/>
            <person name="Pfister S."/>
            <person name="Riley R."/>
            <person name="Sitrit Y."/>
            <person name="Stielow J.B."/>
            <person name="Szollosi G."/>
            <person name="Zifcakova L."/>
            <person name="Stursova M."/>
            <person name="Spatafora J.W."/>
            <person name="Tedersoo L."/>
            <person name="Vaario L.M."/>
            <person name="Yamada A."/>
            <person name="Yan M."/>
            <person name="Wang P."/>
            <person name="Xu J."/>
            <person name="Bruns T."/>
            <person name="Baldrian P."/>
            <person name="Vilgalys R."/>
            <person name="Dunand C."/>
            <person name="Henrissat B."/>
            <person name="Grigoriev I.V."/>
            <person name="Hibbett D."/>
            <person name="Nagy L.G."/>
            <person name="Martin F.M."/>
        </authorList>
    </citation>
    <scope>NUCLEOTIDE SEQUENCE</scope>
    <source>
        <strain evidence="1">UP504</strain>
    </source>
</reference>
<feature type="non-terminal residue" evidence="1">
    <location>
        <position position="92"/>
    </location>
</feature>
<proteinExistence type="predicted"/>
<protein>
    <submittedName>
        <fullName evidence="1">Uncharacterized protein</fullName>
    </submittedName>
</protein>
<gene>
    <name evidence="1" type="ORF">BS47DRAFT_1270186</name>
</gene>
<evidence type="ECO:0000313" key="2">
    <source>
        <dbReference type="Proteomes" id="UP000886523"/>
    </source>
</evidence>
<dbReference type="AlphaFoldDB" id="A0A9P6ALG7"/>